<name>A0A0C2NE04_THEKT</name>
<accession>A0A0C2NE04</accession>
<evidence type="ECO:0000313" key="2">
    <source>
        <dbReference type="Proteomes" id="UP000031668"/>
    </source>
</evidence>
<comment type="caution">
    <text evidence="1">The sequence shown here is derived from an EMBL/GenBank/DDBJ whole genome shotgun (WGS) entry which is preliminary data.</text>
</comment>
<dbReference type="EMBL" id="JWZT01001317">
    <property type="protein sequence ID" value="KII72227.1"/>
    <property type="molecule type" value="Genomic_DNA"/>
</dbReference>
<reference evidence="1 2" key="1">
    <citation type="journal article" date="2014" name="Genome Biol. Evol.">
        <title>The genome of the myxosporean Thelohanellus kitauei shows adaptations to nutrient acquisition within its fish host.</title>
        <authorList>
            <person name="Yang Y."/>
            <person name="Xiong J."/>
            <person name="Zhou Z."/>
            <person name="Huo F."/>
            <person name="Miao W."/>
            <person name="Ran C."/>
            <person name="Liu Y."/>
            <person name="Zhang J."/>
            <person name="Feng J."/>
            <person name="Wang M."/>
            <person name="Wang M."/>
            <person name="Wang L."/>
            <person name="Yao B."/>
        </authorList>
    </citation>
    <scope>NUCLEOTIDE SEQUENCE [LARGE SCALE GENOMIC DNA]</scope>
    <source>
        <strain evidence="1">Wuqing</strain>
    </source>
</reference>
<dbReference type="AlphaFoldDB" id="A0A0C2NE04"/>
<sequence length="217" mass="25753">MGKVYNVEIHVKIEVTFEGHLRSFTLNEQPDKIYMELYEQSNAAAVIEILFRISGNYYTFPKLVVKWRNIDEATDRILFIRLDLIFEKEINYSFILIDEWIHPSKEIHQLSSDRYPDSNIKIEFYNLDIVPVKRSDIMYTDKGLPAVTELSDSVEIRQYDEETENKGFNFFDAFRTNGFQDATNFDDYYFTRSTDGPGDVEKMSHLINYREHPRQNK</sequence>
<gene>
    <name evidence="1" type="ORF">RF11_08647</name>
</gene>
<evidence type="ECO:0000313" key="1">
    <source>
        <dbReference type="EMBL" id="KII72227.1"/>
    </source>
</evidence>
<protein>
    <submittedName>
        <fullName evidence="1">Uncharacterized protein</fullName>
    </submittedName>
</protein>
<dbReference type="Proteomes" id="UP000031668">
    <property type="component" value="Unassembled WGS sequence"/>
</dbReference>
<proteinExistence type="predicted"/>
<keyword evidence="2" id="KW-1185">Reference proteome</keyword>
<organism evidence="1 2">
    <name type="scientific">Thelohanellus kitauei</name>
    <name type="common">Myxosporean</name>
    <dbReference type="NCBI Taxonomy" id="669202"/>
    <lineage>
        <taxon>Eukaryota</taxon>
        <taxon>Metazoa</taxon>
        <taxon>Cnidaria</taxon>
        <taxon>Myxozoa</taxon>
        <taxon>Myxosporea</taxon>
        <taxon>Bivalvulida</taxon>
        <taxon>Platysporina</taxon>
        <taxon>Myxobolidae</taxon>
        <taxon>Thelohanellus</taxon>
    </lineage>
</organism>